<feature type="non-terminal residue" evidence="2">
    <location>
        <position position="1"/>
    </location>
</feature>
<sequence>SAVAVLFSSLAAYRRIRSLARLGFGALVLIPLLMFISSVPAMAGMASFGRFALAGAGPGLGALAATMGWFAVLAALFVMLVSAAAANALTFPHGRSSSRTKFFLSLLVLGVFGAFLTN</sequence>
<dbReference type="EMBL" id="BARS01058001">
    <property type="protein sequence ID" value="GAG44573.1"/>
    <property type="molecule type" value="Genomic_DNA"/>
</dbReference>
<comment type="caution">
    <text evidence="2">The sequence shown here is derived from an EMBL/GenBank/DDBJ whole genome shotgun (WGS) entry which is preliminary data.</text>
</comment>
<accession>X0Y791</accession>
<evidence type="ECO:0000313" key="2">
    <source>
        <dbReference type="EMBL" id="GAG44573.1"/>
    </source>
</evidence>
<feature type="transmembrane region" description="Helical" evidence="1">
    <location>
        <begin position="68"/>
        <end position="89"/>
    </location>
</feature>
<feature type="non-terminal residue" evidence="2">
    <location>
        <position position="118"/>
    </location>
</feature>
<reference evidence="2" key="1">
    <citation type="journal article" date="2014" name="Front. Microbiol.">
        <title>High frequency of phylogenetically diverse reductive dehalogenase-homologous genes in deep subseafloor sedimentary metagenomes.</title>
        <authorList>
            <person name="Kawai M."/>
            <person name="Futagami T."/>
            <person name="Toyoda A."/>
            <person name="Takaki Y."/>
            <person name="Nishi S."/>
            <person name="Hori S."/>
            <person name="Arai W."/>
            <person name="Tsubouchi T."/>
            <person name="Morono Y."/>
            <person name="Uchiyama I."/>
            <person name="Ito T."/>
            <person name="Fujiyama A."/>
            <person name="Inagaki F."/>
            <person name="Takami H."/>
        </authorList>
    </citation>
    <scope>NUCLEOTIDE SEQUENCE</scope>
    <source>
        <strain evidence="2">Expedition CK06-06</strain>
    </source>
</reference>
<proteinExistence type="predicted"/>
<feature type="transmembrane region" description="Helical" evidence="1">
    <location>
        <begin position="24"/>
        <end position="48"/>
    </location>
</feature>
<evidence type="ECO:0000256" key="1">
    <source>
        <dbReference type="SAM" id="Phobius"/>
    </source>
</evidence>
<dbReference type="AlphaFoldDB" id="X0Y791"/>
<protein>
    <submittedName>
        <fullName evidence="2">Uncharacterized protein</fullName>
    </submittedName>
</protein>
<keyword evidence="1" id="KW-1133">Transmembrane helix</keyword>
<keyword evidence="1" id="KW-0472">Membrane</keyword>
<keyword evidence="1" id="KW-0812">Transmembrane</keyword>
<feature type="transmembrane region" description="Helical" evidence="1">
    <location>
        <begin position="101"/>
        <end position="117"/>
    </location>
</feature>
<name>X0Y791_9ZZZZ</name>
<organism evidence="2">
    <name type="scientific">marine sediment metagenome</name>
    <dbReference type="NCBI Taxonomy" id="412755"/>
    <lineage>
        <taxon>unclassified sequences</taxon>
        <taxon>metagenomes</taxon>
        <taxon>ecological metagenomes</taxon>
    </lineage>
</organism>
<gene>
    <name evidence="2" type="ORF">S01H1_84797</name>
</gene>